<accession>A0A830CL32</accession>
<dbReference type="AlphaFoldDB" id="A0A830CL32"/>
<organism evidence="2 3">
    <name type="scientific">Phtheirospermum japonicum</name>
    <dbReference type="NCBI Taxonomy" id="374723"/>
    <lineage>
        <taxon>Eukaryota</taxon>
        <taxon>Viridiplantae</taxon>
        <taxon>Streptophyta</taxon>
        <taxon>Embryophyta</taxon>
        <taxon>Tracheophyta</taxon>
        <taxon>Spermatophyta</taxon>
        <taxon>Magnoliopsida</taxon>
        <taxon>eudicotyledons</taxon>
        <taxon>Gunneridae</taxon>
        <taxon>Pentapetalae</taxon>
        <taxon>asterids</taxon>
        <taxon>lamiids</taxon>
        <taxon>Lamiales</taxon>
        <taxon>Orobanchaceae</taxon>
        <taxon>Orobanchaceae incertae sedis</taxon>
        <taxon>Phtheirospermum</taxon>
    </lineage>
</organism>
<proteinExistence type="predicted"/>
<dbReference type="Proteomes" id="UP000653305">
    <property type="component" value="Unassembled WGS sequence"/>
</dbReference>
<evidence type="ECO:0000313" key="2">
    <source>
        <dbReference type="EMBL" id="GFP99699.1"/>
    </source>
</evidence>
<reference evidence="2" key="1">
    <citation type="submission" date="2020-07" db="EMBL/GenBank/DDBJ databases">
        <title>Ethylene signaling mediates host invasion by parasitic plants.</title>
        <authorList>
            <person name="Yoshida S."/>
        </authorList>
    </citation>
    <scope>NUCLEOTIDE SEQUENCE</scope>
    <source>
        <strain evidence="2">Okayama</strain>
    </source>
</reference>
<dbReference type="EMBL" id="BMAC01000585">
    <property type="protein sequence ID" value="GFP99699.1"/>
    <property type="molecule type" value="Genomic_DNA"/>
</dbReference>
<keyword evidence="3" id="KW-1185">Reference proteome</keyword>
<feature type="compositionally biased region" description="Basic and acidic residues" evidence="1">
    <location>
        <begin position="51"/>
        <end position="61"/>
    </location>
</feature>
<feature type="region of interest" description="Disordered" evidence="1">
    <location>
        <begin position="39"/>
        <end position="61"/>
    </location>
</feature>
<gene>
    <name evidence="2" type="ORF">PHJA_002114000</name>
</gene>
<name>A0A830CL32_9LAMI</name>
<evidence type="ECO:0000313" key="3">
    <source>
        <dbReference type="Proteomes" id="UP000653305"/>
    </source>
</evidence>
<protein>
    <submittedName>
        <fullName evidence="2">Uncharacterized protein</fullName>
    </submittedName>
</protein>
<evidence type="ECO:0000256" key="1">
    <source>
        <dbReference type="SAM" id="MobiDB-lite"/>
    </source>
</evidence>
<sequence>MLFYYYARLAKMVVALSSATRAIDTQIVSTNFVNHHHHHHNLNNLSSSAHSVEDRSPVGTL</sequence>
<comment type="caution">
    <text evidence="2">The sequence shown here is derived from an EMBL/GenBank/DDBJ whole genome shotgun (WGS) entry which is preliminary data.</text>
</comment>